<evidence type="ECO:0000313" key="4">
    <source>
        <dbReference type="Proteomes" id="UP000738349"/>
    </source>
</evidence>
<feature type="compositionally biased region" description="Basic residues" evidence="1">
    <location>
        <begin position="107"/>
        <end position="117"/>
    </location>
</feature>
<sequence>MSRVYYDDEEDIDIHLRHRGPSPRPVRYVQRPARPQSYYDASPGPSYLDPEHLVTVARSRSRERSRSRDRRTSSPPPPAPVIINNRIYNDHSSDEDDDRRMQLARSSRYRHRSRSWSRSRSQSSSHMTREDWEAEQARKDLEVLRLSNAREKDERRLIKDYEEEAELQRAKRELDDIKGREARAEEEKRLKKEMELKRLREEDEANEEKDRREKEAKDAVEQYKQAERDRILKQKKYEEEKEKEAKKAVERYKQEERDRILKEKEEKEAADKEYQRRLEEDLRRSGLDDRAIAAILKKEKIKKETSAPEPARVVPVAQVPPAPVARPTYTRMSRKHLSIETLRSYQVDFDFDADPDYVLIKRWVPEWEQDQLWKHTKNLREKRGKMLLIEEKKHASHEPEFEWVRKKHDRKRSKSPSLLMYLAGARPA</sequence>
<dbReference type="AlphaFoldDB" id="A0A9P9IV47"/>
<dbReference type="Proteomes" id="UP000738349">
    <property type="component" value="Unassembled WGS sequence"/>
</dbReference>
<evidence type="ECO:0000256" key="1">
    <source>
        <dbReference type="SAM" id="MobiDB-lite"/>
    </source>
</evidence>
<feature type="compositionally biased region" description="Basic and acidic residues" evidence="1">
    <location>
        <begin position="60"/>
        <end position="72"/>
    </location>
</feature>
<protein>
    <recommendedName>
        <fullName evidence="2">DUF8035 domain-containing protein</fullName>
    </recommendedName>
</protein>
<organism evidence="3 4">
    <name type="scientific">Dactylonectria macrodidyma</name>
    <dbReference type="NCBI Taxonomy" id="307937"/>
    <lineage>
        <taxon>Eukaryota</taxon>
        <taxon>Fungi</taxon>
        <taxon>Dikarya</taxon>
        <taxon>Ascomycota</taxon>
        <taxon>Pezizomycotina</taxon>
        <taxon>Sordariomycetes</taxon>
        <taxon>Hypocreomycetidae</taxon>
        <taxon>Hypocreales</taxon>
        <taxon>Nectriaceae</taxon>
        <taxon>Dactylonectria</taxon>
    </lineage>
</organism>
<accession>A0A9P9IV47</accession>
<reference evidence="3" key="1">
    <citation type="journal article" date="2021" name="Nat. Commun.">
        <title>Genetic determinants of endophytism in the Arabidopsis root mycobiome.</title>
        <authorList>
            <person name="Mesny F."/>
            <person name="Miyauchi S."/>
            <person name="Thiergart T."/>
            <person name="Pickel B."/>
            <person name="Atanasova L."/>
            <person name="Karlsson M."/>
            <person name="Huettel B."/>
            <person name="Barry K.W."/>
            <person name="Haridas S."/>
            <person name="Chen C."/>
            <person name="Bauer D."/>
            <person name="Andreopoulos W."/>
            <person name="Pangilinan J."/>
            <person name="LaButti K."/>
            <person name="Riley R."/>
            <person name="Lipzen A."/>
            <person name="Clum A."/>
            <person name="Drula E."/>
            <person name="Henrissat B."/>
            <person name="Kohler A."/>
            <person name="Grigoriev I.V."/>
            <person name="Martin F.M."/>
            <person name="Hacquard S."/>
        </authorList>
    </citation>
    <scope>NUCLEOTIDE SEQUENCE</scope>
    <source>
        <strain evidence="3">MPI-CAGE-AT-0147</strain>
    </source>
</reference>
<name>A0A9P9IV47_9HYPO</name>
<comment type="caution">
    <text evidence="3">The sequence shown here is derived from an EMBL/GenBank/DDBJ whole genome shotgun (WGS) entry which is preliminary data.</text>
</comment>
<gene>
    <name evidence="3" type="ORF">EDB81DRAFT_844616</name>
</gene>
<dbReference type="InterPro" id="IPR058348">
    <property type="entry name" value="DUF8035"/>
</dbReference>
<evidence type="ECO:0000259" key="2">
    <source>
        <dbReference type="Pfam" id="PF26118"/>
    </source>
</evidence>
<feature type="region of interest" description="Disordered" evidence="1">
    <location>
        <begin position="16"/>
        <end position="277"/>
    </location>
</feature>
<feature type="compositionally biased region" description="Basic and acidic residues" evidence="1">
    <location>
        <begin position="208"/>
        <end position="277"/>
    </location>
</feature>
<evidence type="ECO:0000313" key="3">
    <source>
        <dbReference type="EMBL" id="KAH7136653.1"/>
    </source>
</evidence>
<feature type="domain" description="DUF8035" evidence="2">
    <location>
        <begin position="327"/>
        <end position="381"/>
    </location>
</feature>
<dbReference type="OrthoDB" id="5242628at2759"/>
<feature type="compositionally biased region" description="Basic and acidic residues" evidence="1">
    <location>
        <begin position="127"/>
        <end position="201"/>
    </location>
</feature>
<dbReference type="EMBL" id="JAGMUV010000013">
    <property type="protein sequence ID" value="KAH7136653.1"/>
    <property type="molecule type" value="Genomic_DNA"/>
</dbReference>
<keyword evidence="4" id="KW-1185">Reference proteome</keyword>
<proteinExistence type="predicted"/>
<dbReference type="Pfam" id="PF26118">
    <property type="entry name" value="DUF8035"/>
    <property type="match status" value="1"/>
</dbReference>